<accession>A0A6L4U1T4</accession>
<dbReference type="Pfam" id="PF04230">
    <property type="entry name" value="PS_pyruv_trans"/>
    <property type="match status" value="1"/>
</dbReference>
<keyword evidence="1" id="KW-0808">Transferase</keyword>
<dbReference type="AlphaFoldDB" id="A0A6L4U1T4"/>
<dbReference type="GO" id="GO:0016740">
    <property type="term" value="F:transferase activity"/>
    <property type="evidence" value="ECO:0007669"/>
    <property type="project" value="UniProtKB-KW"/>
</dbReference>
<dbReference type="Proteomes" id="UP000476628">
    <property type="component" value="Unassembled WGS sequence"/>
</dbReference>
<proteinExistence type="predicted"/>
<comment type="caution">
    <text evidence="1">The sequence shown here is derived from an EMBL/GenBank/DDBJ whole genome shotgun (WGS) entry which is preliminary data.</text>
</comment>
<dbReference type="EMBL" id="WDUB01000027">
    <property type="protein sequence ID" value="KAB7201038.1"/>
    <property type="molecule type" value="Genomic_DNA"/>
</dbReference>
<dbReference type="PANTHER" id="PTHR36836">
    <property type="entry name" value="COLANIC ACID BIOSYNTHESIS PROTEIN WCAK"/>
    <property type="match status" value="1"/>
</dbReference>
<dbReference type="InterPro" id="IPR007345">
    <property type="entry name" value="Polysacch_pyruvyl_Trfase"/>
</dbReference>
<evidence type="ECO:0000313" key="1">
    <source>
        <dbReference type="EMBL" id="KAB7201038.1"/>
    </source>
</evidence>
<organism evidence="1 2">
    <name type="scientific">Bifidobacterium longum</name>
    <dbReference type="NCBI Taxonomy" id="216816"/>
    <lineage>
        <taxon>Bacteria</taxon>
        <taxon>Bacillati</taxon>
        <taxon>Actinomycetota</taxon>
        <taxon>Actinomycetes</taxon>
        <taxon>Bifidobacteriales</taxon>
        <taxon>Bifidobacteriaceae</taxon>
        <taxon>Bifidobacterium</taxon>
    </lineage>
</organism>
<gene>
    <name evidence="1" type="ORF">GBC45_10900</name>
</gene>
<sequence length="386" mass="43722">MQSTTMNSVFLECYLAHNLGDDLFLETLLRRYPDVHFTCVVDGSYDWLLERYHNISLVRPPRKKSALGGGRLSLLSSISYTNELAALKCQSVRNCGILVVIGGSLYIQPIWKHSLFTTVFSLRDVLQRKRLYSSADKTFVLGTNFGPYRNSWYKKSYSDIFNKYVTDICFRDQYSFQLFKSDEHIRVAPDILFGTEFPRVERKKKVLFSVVDLGNTMKFRDLSSCSADYDSWIVNAANCYANLGYDIQLCGFSTVEHDDVAVARISHLLAQESIQHDCLTYDNDTSRILSAIAESEVIVGTRFHASILGLAAGCKVLPIIYSDKTSHSLDDIGFASDIRLDLRNFKSDDISICRKVLARERVDIGEVKTQSQRHFIGLDCVLGVGR</sequence>
<reference evidence="1 2" key="1">
    <citation type="journal article" date="2019" name="Nat. Med.">
        <title>A library of human gut bacterial isolates paired with longitudinal multiomics data enables mechanistic microbiome research.</title>
        <authorList>
            <person name="Poyet M."/>
            <person name="Groussin M."/>
            <person name="Gibbons S.M."/>
            <person name="Avila-Pacheco J."/>
            <person name="Jiang X."/>
            <person name="Kearney S.M."/>
            <person name="Perrotta A.R."/>
            <person name="Berdy B."/>
            <person name="Zhao S."/>
            <person name="Lieberman T.D."/>
            <person name="Swanson P.K."/>
            <person name="Smith M."/>
            <person name="Roesemann S."/>
            <person name="Alexander J.E."/>
            <person name="Rich S.A."/>
            <person name="Livny J."/>
            <person name="Vlamakis H."/>
            <person name="Clish C."/>
            <person name="Bullock K."/>
            <person name="Deik A."/>
            <person name="Scott J."/>
            <person name="Pierce K.A."/>
            <person name="Xavier R.J."/>
            <person name="Alm E.J."/>
        </authorList>
    </citation>
    <scope>NUCLEOTIDE SEQUENCE [LARGE SCALE GENOMIC DNA]</scope>
    <source>
        <strain evidence="1 2">BIOML-A136</strain>
    </source>
</reference>
<dbReference type="PANTHER" id="PTHR36836:SF1">
    <property type="entry name" value="COLANIC ACID BIOSYNTHESIS PROTEIN WCAK"/>
    <property type="match status" value="1"/>
</dbReference>
<evidence type="ECO:0000313" key="2">
    <source>
        <dbReference type="Proteomes" id="UP000476628"/>
    </source>
</evidence>
<dbReference type="RefSeq" id="WP_007055182.1">
    <property type="nucleotide sequence ID" value="NZ_JAHOMO010000014.1"/>
</dbReference>
<name>A0A6L4U1T4_BIFLN</name>
<protein>
    <submittedName>
        <fullName evidence="1">Polysaccharide pyruvyl transferase family protein</fullName>
    </submittedName>
</protein>